<evidence type="ECO:0000313" key="1">
    <source>
        <dbReference type="EMBL" id="NHE56959.1"/>
    </source>
</evidence>
<accession>A0ABX0H9D7</accession>
<protein>
    <submittedName>
        <fullName evidence="1">SGNH/GDSL hydrolase family protein</fullName>
    </submittedName>
</protein>
<gene>
    <name evidence="1" type="ORF">G9Q97_09055</name>
</gene>
<dbReference type="RefSeq" id="WP_166145884.1">
    <property type="nucleotide sequence ID" value="NZ_JAANYN010000003.1"/>
</dbReference>
<keyword evidence="1" id="KW-0378">Hydrolase</keyword>
<organism evidence="1 2">
    <name type="scientific">Cyclobacterium plantarum</name>
    <dbReference type="NCBI Taxonomy" id="2716263"/>
    <lineage>
        <taxon>Bacteria</taxon>
        <taxon>Pseudomonadati</taxon>
        <taxon>Bacteroidota</taxon>
        <taxon>Cytophagia</taxon>
        <taxon>Cytophagales</taxon>
        <taxon>Cyclobacteriaceae</taxon>
        <taxon>Cyclobacterium</taxon>
    </lineage>
</organism>
<dbReference type="GO" id="GO:0016787">
    <property type="term" value="F:hydrolase activity"/>
    <property type="evidence" value="ECO:0007669"/>
    <property type="project" value="UniProtKB-KW"/>
</dbReference>
<dbReference type="EMBL" id="JAANYN010000003">
    <property type="protein sequence ID" value="NHE56959.1"/>
    <property type="molecule type" value="Genomic_DNA"/>
</dbReference>
<evidence type="ECO:0000313" key="2">
    <source>
        <dbReference type="Proteomes" id="UP000649799"/>
    </source>
</evidence>
<sequence>MRDSTPIYRGKLWPLKDNYRHMKSGVRKLSLCLGLIGLIFSCQPGENQPRKIQKILVIGNSITYHPPDASIGWNADWGMAASAADKDYFSLLQDSLQLHLPGLQMIRENVFPFERQFSTIDFTQYEQLQAFQADLLVIRLGENVPLEKVEGWNFSQSLRDFAGYLCTDQTRVILTSTFWPNPPVNAQLYHAASQMDWQVVEISHLGTKQKYMALGEYANESVSRHPNNQGMQAISRLIARKIFEK</sequence>
<dbReference type="Proteomes" id="UP000649799">
    <property type="component" value="Unassembled WGS sequence"/>
</dbReference>
<reference evidence="1 2" key="1">
    <citation type="submission" date="2020-03" db="EMBL/GenBank/DDBJ databases">
        <title>Cyclobacterium plantarum sp. nov., a marine bacterium isolated from a coastal-marine wetland.</title>
        <authorList>
            <person name="Sanchez-Porro C."/>
            <person name="Ventosa A."/>
            <person name="Amoozegar M."/>
        </authorList>
    </citation>
    <scope>NUCLEOTIDE SEQUENCE [LARGE SCALE GENOMIC DNA]</scope>
    <source>
        <strain evidence="1 2">GBPx2</strain>
    </source>
</reference>
<dbReference type="InterPro" id="IPR036514">
    <property type="entry name" value="SGNH_hydro_sf"/>
</dbReference>
<comment type="caution">
    <text evidence="1">The sequence shown here is derived from an EMBL/GenBank/DDBJ whole genome shotgun (WGS) entry which is preliminary data.</text>
</comment>
<dbReference type="SUPFAM" id="SSF52266">
    <property type="entry name" value="SGNH hydrolase"/>
    <property type="match status" value="1"/>
</dbReference>
<name>A0ABX0H9D7_9BACT</name>
<keyword evidence="2" id="KW-1185">Reference proteome</keyword>
<dbReference type="Gene3D" id="3.40.50.1110">
    <property type="entry name" value="SGNH hydrolase"/>
    <property type="match status" value="1"/>
</dbReference>
<proteinExistence type="predicted"/>